<dbReference type="GO" id="GO:0005524">
    <property type="term" value="F:ATP binding"/>
    <property type="evidence" value="ECO:0007669"/>
    <property type="project" value="UniProtKB-UniRule"/>
</dbReference>
<evidence type="ECO:0000313" key="4">
    <source>
        <dbReference type="EMBL" id="PZM17587.1"/>
    </source>
</evidence>
<dbReference type="GO" id="GO:0016887">
    <property type="term" value="F:ATP hydrolysis activity"/>
    <property type="evidence" value="ECO:0007669"/>
    <property type="project" value="InterPro"/>
</dbReference>
<dbReference type="SUPFAM" id="SSF52540">
    <property type="entry name" value="P-loop containing nucleoside triphosphate hydrolases"/>
    <property type="match status" value="1"/>
</dbReference>
<keyword evidence="2" id="KW-0547">Nucleotide-binding</keyword>
<dbReference type="GO" id="GO:0044097">
    <property type="term" value="P:secretion by the type IV secretion system"/>
    <property type="evidence" value="ECO:0007669"/>
    <property type="project" value="InterPro"/>
</dbReference>
<dbReference type="Gene3D" id="3.40.50.300">
    <property type="entry name" value="P-loop containing nucleotide triphosphate hydrolases"/>
    <property type="match status" value="1"/>
</dbReference>
<organism evidence="4 5">
    <name type="scientific">Acinetobacter baumannii</name>
    <dbReference type="NCBI Taxonomy" id="470"/>
    <lineage>
        <taxon>Bacteria</taxon>
        <taxon>Pseudomonadati</taxon>
        <taxon>Pseudomonadota</taxon>
        <taxon>Gammaproteobacteria</taxon>
        <taxon>Moraxellales</taxon>
        <taxon>Moraxellaceae</taxon>
        <taxon>Acinetobacter</taxon>
        <taxon>Acinetobacter calcoaceticus/baumannii complex</taxon>
    </lineage>
</organism>
<evidence type="ECO:0000313" key="5">
    <source>
        <dbReference type="Proteomes" id="UP000248662"/>
    </source>
</evidence>
<dbReference type="InterPro" id="IPR014155">
    <property type="entry name" value="VirB11"/>
</dbReference>
<accession>A0A3F3MNL5</accession>
<dbReference type="InterPro" id="IPR001482">
    <property type="entry name" value="T2SS/T4SS_dom"/>
</dbReference>
<dbReference type="InterPro" id="IPR050921">
    <property type="entry name" value="T4SS_GSP_E_ATPase"/>
</dbReference>
<keyword evidence="2" id="KW-0067">ATP-binding</keyword>
<dbReference type="CDD" id="cd01130">
    <property type="entry name" value="VirB11-like_ATPase"/>
    <property type="match status" value="1"/>
</dbReference>
<dbReference type="Gene3D" id="3.30.450.90">
    <property type="match status" value="1"/>
</dbReference>
<dbReference type="InterPro" id="IPR027417">
    <property type="entry name" value="P-loop_NTPase"/>
</dbReference>
<dbReference type="GO" id="GO:0043684">
    <property type="term" value="C:type IV secretion system complex"/>
    <property type="evidence" value="ECO:0007669"/>
    <property type="project" value="UniProtKB-UniRule"/>
</dbReference>
<reference evidence="4 5" key="1">
    <citation type="submission" date="2018-06" db="EMBL/GenBank/DDBJ databases">
        <title>Carbapenemase-producing Acinetobacter spp. from environmental sources in an hospital from French Polynesia.</title>
        <authorList>
            <person name="Bonnin R.A."/>
            <person name="Levy M."/>
            <person name="Cuzon G."/>
            <person name="Dortet L."/>
            <person name="Naas T."/>
        </authorList>
    </citation>
    <scope>NUCLEOTIDE SEQUENCE [LARGE SCALE GENOMIC DNA]</scope>
    <source>
        <strain evidence="4 5">R10</strain>
    </source>
</reference>
<dbReference type="RefSeq" id="WP_111034403.1">
    <property type="nucleotide sequence ID" value="NZ_QKWF01000082.1"/>
</dbReference>
<dbReference type="Pfam" id="PF00437">
    <property type="entry name" value="T2SSE"/>
    <property type="match status" value="1"/>
</dbReference>
<comment type="function">
    <text evidence="2">Part of the Type IV secretion system.</text>
</comment>
<dbReference type="PANTHER" id="PTHR30486:SF6">
    <property type="entry name" value="TYPE IV PILUS RETRACTATION ATPASE PILT"/>
    <property type="match status" value="1"/>
</dbReference>
<protein>
    <recommendedName>
        <fullName evidence="2">Type IV secretion system protein</fullName>
    </recommendedName>
</protein>
<name>A0A3F3MNL5_ACIBA</name>
<feature type="domain" description="Bacterial type II secretion system protein E" evidence="3">
    <location>
        <begin position="160"/>
        <end position="301"/>
    </location>
</feature>
<dbReference type="PANTHER" id="PTHR30486">
    <property type="entry name" value="TWITCHING MOTILITY PROTEIN PILT"/>
    <property type="match status" value="1"/>
</dbReference>
<dbReference type="NCBIfam" id="TIGR02788">
    <property type="entry name" value="VirB11"/>
    <property type="match status" value="1"/>
</dbReference>
<evidence type="ECO:0000256" key="2">
    <source>
        <dbReference type="RuleBase" id="RU366071"/>
    </source>
</evidence>
<gene>
    <name evidence="4" type="primary">virB11</name>
    <name evidence="4" type="ORF">DOL94_08745</name>
</gene>
<proteinExistence type="inferred from homology"/>
<sequence length="370" mass="41943">MNSAQNNVLSKDVMVRQLLLPLEKFLKTKGVTEIAINAPNEVWTESNKGWEKHSINLEMAQITALANVIATYTNQRIGQENPILSAQLPDGERIQIVLPPAIENGTVSMTIRIPDESNRSFQEYKDQRFFDHFRYGKSKEFEQFKPVLRTEDIKLVQFLENKDLEGFFKFAVQCKKNIAVVGDTGSGKTTFMKAICQYIPKDERLVTIEDVRELFVPHENKVHLLYSKGGQGKAKVTPSDLIASNMRMKPDRVLLAELRGGEAFDFLKLLTTGHSGSITSYHAESCSLAYDRYVFMCKEHEQANIYDATTLKELVALTIDIIVHVEVKKKYDDESNLIGKERFISEIKFDPVSKVKAQFGDAEIIVGDRA</sequence>
<evidence type="ECO:0000256" key="1">
    <source>
        <dbReference type="ARBA" id="ARBA00006611"/>
    </source>
</evidence>
<comment type="caution">
    <text evidence="4">The sequence shown here is derived from an EMBL/GenBank/DDBJ whole genome shotgun (WGS) entry which is preliminary data.</text>
</comment>
<dbReference type="EMBL" id="QKWF01000082">
    <property type="protein sequence ID" value="PZM17587.1"/>
    <property type="molecule type" value="Genomic_DNA"/>
</dbReference>
<evidence type="ECO:0000259" key="3">
    <source>
        <dbReference type="Pfam" id="PF00437"/>
    </source>
</evidence>
<dbReference type="AlphaFoldDB" id="A0A3F3MNL5"/>
<dbReference type="Proteomes" id="UP000248662">
    <property type="component" value="Unassembled WGS sequence"/>
</dbReference>
<comment type="similarity">
    <text evidence="1 2">Belongs to the GSP E family.</text>
</comment>